<keyword evidence="4" id="KW-1185">Reference proteome</keyword>
<dbReference type="Pfam" id="PF01075">
    <property type="entry name" value="Glyco_transf_9"/>
    <property type="match status" value="1"/>
</dbReference>
<dbReference type="Proteomes" id="UP001484239">
    <property type="component" value="Unassembled WGS sequence"/>
</dbReference>
<accession>A0ABU9EBE0</accession>
<keyword evidence="2" id="KW-0808">Transferase</keyword>
<evidence type="ECO:0000313" key="3">
    <source>
        <dbReference type="EMBL" id="MEK9501439.1"/>
    </source>
</evidence>
<dbReference type="PANTHER" id="PTHR30160">
    <property type="entry name" value="TETRAACYLDISACCHARIDE 4'-KINASE-RELATED"/>
    <property type="match status" value="1"/>
</dbReference>
<dbReference type="RefSeq" id="WP_405286916.1">
    <property type="nucleotide sequence ID" value="NZ_JBBHLI010000005.1"/>
</dbReference>
<protein>
    <submittedName>
        <fullName evidence="3">Glycosyltransferase family 9 protein</fullName>
    </submittedName>
</protein>
<keyword evidence="1" id="KW-0328">Glycosyltransferase</keyword>
<dbReference type="SUPFAM" id="SSF53756">
    <property type="entry name" value="UDP-Glycosyltransferase/glycogen phosphorylase"/>
    <property type="match status" value="1"/>
</dbReference>
<comment type="caution">
    <text evidence="3">The sequence shown here is derived from an EMBL/GenBank/DDBJ whole genome shotgun (WGS) entry which is preliminary data.</text>
</comment>
<dbReference type="CDD" id="cd03789">
    <property type="entry name" value="GT9_LPS_heptosyltransferase"/>
    <property type="match status" value="1"/>
</dbReference>
<dbReference type="InterPro" id="IPR002201">
    <property type="entry name" value="Glyco_trans_9"/>
</dbReference>
<dbReference type="Gene3D" id="3.40.50.2000">
    <property type="entry name" value="Glycogen Phosphorylase B"/>
    <property type="match status" value="2"/>
</dbReference>
<name>A0ABU9EBE0_9BACT</name>
<dbReference type="InterPro" id="IPR051199">
    <property type="entry name" value="LPS_LOS_Heptosyltrfase"/>
</dbReference>
<dbReference type="EMBL" id="JBBHLI010000005">
    <property type="protein sequence ID" value="MEK9501439.1"/>
    <property type="molecule type" value="Genomic_DNA"/>
</dbReference>
<gene>
    <name evidence="3" type="ORF">WI372_10665</name>
</gene>
<evidence type="ECO:0000256" key="1">
    <source>
        <dbReference type="ARBA" id="ARBA00022676"/>
    </source>
</evidence>
<evidence type="ECO:0000313" key="4">
    <source>
        <dbReference type="Proteomes" id="UP001484239"/>
    </source>
</evidence>
<organism evidence="3 4">
    <name type="scientific">Gaopeijia maritima</name>
    <dbReference type="NCBI Taxonomy" id="3119007"/>
    <lineage>
        <taxon>Bacteria</taxon>
        <taxon>Pseudomonadati</taxon>
        <taxon>Gemmatimonadota</taxon>
        <taxon>Longimicrobiia</taxon>
        <taxon>Gaopeijiales</taxon>
        <taxon>Gaopeijiaceae</taxon>
        <taxon>Gaopeijia</taxon>
    </lineage>
</organism>
<proteinExistence type="predicted"/>
<reference evidence="3 4" key="1">
    <citation type="submission" date="2024-02" db="EMBL/GenBank/DDBJ databases">
        <title>A novel Gemmatimonadota bacterium.</title>
        <authorList>
            <person name="Du Z.-J."/>
            <person name="Ye Y.-Q."/>
        </authorList>
    </citation>
    <scope>NUCLEOTIDE SEQUENCE [LARGE SCALE GENOMIC DNA]</scope>
    <source>
        <strain evidence="3 4">DH-20</strain>
    </source>
</reference>
<dbReference type="PANTHER" id="PTHR30160:SF21">
    <property type="entry name" value="LIPOPOLYSACCHARIDE CORE HEPTOSYLTRANSFERASE OPSX"/>
    <property type="match status" value="1"/>
</dbReference>
<evidence type="ECO:0000256" key="2">
    <source>
        <dbReference type="ARBA" id="ARBA00022679"/>
    </source>
</evidence>
<sequence>MTDRPRWQELFPEGPPRRICIVMLSAIGDAVHVLPVANALKRAWPESHITWVIQPVPHRLVEGHEAIDEYLIFRRRRGMDGWKGFRDLARQYPDEPYDLLLGLQVYFKAGLLTAIAPARVKLGFDRRRARDMNWLFTNERVAFRGQRHVQEQYFEFLQHLGIDPFPAVWNIPISEEEREAQSSFFSSLERPACAVVVGTSKTAKNWTPEGYARVLEALESEHGLQPVLVGGPSPVEREIADRTLALTGATSVIDTLGDDLRRLVWTLDGSALVISPDTGPLHIARALETPVVGLFGYTNPKRTGPWQRDQDLVVDGYATHPGEDYAITPEYRDGMSRVTVEGVLEKVAAARTKYGW</sequence>